<dbReference type="GO" id="GO:0046872">
    <property type="term" value="F:metal ion binding"/>
    <property type="evidence" value="ECO:0007669"/>
    <property type="project" value="InterPro"/>
</dbReference>
<dbReference type="Gene3D" id="3.30.70.100">
    <property type="match status" value="1"/>
</dbReference>
<evidence type="ECO:0000313" key="2">
    <source>
        <dbReference type="EMBL" id="RKN79324.1"/>
    </source>
</evidence>
<dbReference type="SUPFAM" id="SSF55008">
    <property type="entry name" value="HMA, heavy metal-associated domain"/>
    <property type="match status" value="1"/>
</dbReference>
<dbReference type="RefSeq" id="WP_120712139.1">
    <property type="nucleotide sequence ID" value="NZ_RBCJ01000003.1"/>
</dbReference>
<accession>A0A3B0C5E4</accession>
<comment type="caution">
    <text evidence="2">The sequence shown here is derived from an EMBL/GenBank/DDBJ whole genome shotgun (WGS) entry which is preliminary data.</text>
</comment>
<dbReference type="EMBL" id="RBCJ01000003">
    <property type="protein sequence ID" value="RKN79324.1"/>
    <property type="molecule type" value="Genomic_DNA"/>
</dbReference>
<gene>
    <name evidence="2" type="ORF">D7Z94_13455</name>
</gene>
<dbReference type="CDD" id="cd00371">
    <property type="entry name" value="HMA"/>
    <property type="match status" value="1"/>
</dbReference>
<proteinExistence type="predicted"/>
<dbReference type="AlphaFoldDB" id="A0A3B0C5E4"/>
<organism evidence="2 3">
    <name type="scientific">Ulvibacterium marinum</name>
    <dbReference type="NCBI Taxonomy" id="2419782"/>
    <lineage>
        <taxon>Bacteria</taxon>
        <taxon>Pseudomonadati</taxon>
        <taxon>Bacteroidota</taxon>
        <taxon>Flavobacteriia</taxon>
        <taxon>Flavobacteriales</taxon>
        <taxon>Flavobacteriaceae</taxon>
        <taxon>Ulvibacterium</taxon>
    </lineage>
</organism>
<dbReference type="PROSITE" id="PS50846">
    <property type="entry name" value="HMA_2"/>
    <property type="match status" value="1"/>
</dbReference>
<sequence length="90" mass="9728">MKTSIIVQNLKCGGCAKTITEKLSGIDHISKVEVNTENSMVSFLYESTEDALVARDTLASLGYPSVDSKNNLAHKTRSFVSCAMGRLSKS</sequence>
<dbReference type="InterPro" id="IPR006121">
    <property type="entry name" value="HMA_dom"/>
</dbReference>
<evidence type="ECO:0000259" key="1">
    <source>
        <dbReference type="PROSITE" id="PS50846"/>
    </source>
</evidence>
<name>A0A3B0C5E4_9FLAO</name>
<keyword evidence="3" id="KW-1185">Reference proteome</keyword>
<dbReference type="InterPro" id="IPR036163">
    <property type="entry name" value="HMA_dom_sf"/>
</dbReference>
<dbReference type="Pfam" id="PF00403">
    <property type="entry name" value="HMA"/>
    <property type="match status" value="1"/>
</dbReference>
<reference evidence="2 3" key="1">
    <citation type="submission" date="2018-10" db="EMBL/GenBank/DDBJ databases">
        <title>Ulvibacterium marinum gen. nov., sp. nov., a novel marine bacterium of the family Flavobacteriaceae, isolated from a culture of the green alga Ulva prolifera.</title>
        <authorList>
            <person name="Zhang Z."/>
        </authorList>
    </citation>
    <scope>NUCLEOTIDE SEQUENCE [LARGE SCALE GENOMIC DNA]</scope>
    <source>
        <strain evidence="2 3">CCMM003</strain>
    </source>
</reference>
<feature type="domain" description="HMA" evidence="1">
    <location>
        <begin position="1"/>
        <end position="66"/>
    </location>
</feature>
<protein>
    <submittedName>
        <fullName evidence="2">Copper chaperone</fullName>
    </submittedName>
</protein>
<dbReference type="OrthoDB" id="677920at2"/>
<evidence type="ECO:0000313" key="3">
    <source>
        <dbReference type="Proteomes" id="UP000276603"/>
    </source>
</evidence>
<dbReference type="Proteomes" id="UP000276603">
    <property type="component" value="Unassembled WGS sequence"/>
</dbReference>